<accession>A0ABQ1I5G2</accession>
<dbReference type="RefSeq" id="WP_055731974.1">
    <property type="nucleotide sequence ID" value="NZ_BMDY01000022.1"/>
</dbReference>
<comment type="caution">
    <text evidence="2">The sequence shown here is derived from an EMBL/GenBank/DDBJ whole genome shotgun (WGS) entry which is preliminary data.</text>
</comment>
<feature type="signal peptide" evidence="1">
    <location>
        <begin position="1"/>
        <end position="23"/>
    </location>
</feature>
<dbReference type="Proteomes" id="UP000651977">
    <property type="component" value="Unassembled WGS sequence"/>
</dbReference>
<keyword evidence="1" id="KW-0732">Signal</keyword>
<evidence type="ECO:0000313" key="3">
    <source>
        <dbReference type="Proteomes" id="UP000651977"/>
    </source>
</evidence>
<proteinExistence type="predicted"/>
<organism evidence="2 3">
    <name type="scientific">Agarivorans gilvus</name>
    <dbReference type="NCBI Taxonomy" id="680279"/>
    <lineage>
        <taxon>Bacteria</taxon>
        <taxon>Pseudomonadati</taxon>
        <taxon>Pseudomonadota</taxon>
        <taxon>Gammaproteobacteria</taxon>
        <taxon>Alteromonadales</taxon>
        <taxon>Alteromonadaceae</taxon>
        <taxon>Agarivorans</taxon>
    </lineage>
</organism>
<evidence type="ECO:0000313" key="2">
    <source>
        <dbReference type="EMBL" id="GGB16151.1"/>
    </source>
</evidence>
<dbReference type="EMBL" id="BMDY01000022">
    <property type="protein sequence ID" value="GGB16151.1"/>
    <property type="molecule type" value="Genomic_DNA"/>
</dbReference>
<name>A0ABQ1I5G2_9ALTE</name>
<evidence type="ECO:0000256" key="1">
    <source>
        <dbReference type="SAM" id="SignalP"/>
    </source>
</evidence>
<gene>
    <name evidence="2" type="ORF">GCM10007414_31990</name>
</gene>
<feature type="chain" id="PRO_5047087751" evidence="1">
    <location>
        <begin position="24"/>
        <end position="151"/>
    </location>
</feature>
<reference evidence="3" key="1">
    <citation type="journal article" date="2019" name="Int. J. Syst. Evol. Microbiol.">
        <title>The Global Catalogue of Microorganisms (GCM) 10K type strain sequencing project: providing services to taxonomists for standard genome sequencing and annotation.</title>
        <authorList>
            <consortium name="The Broad Institute Genomics Platform"/>
            <consortium name="The Broad Institute Genome Sequencing Center for Infectious Disease"/>
            <person name="Wu L."/>
            <person name="Ma J."/>
        </authorList>
    </citation>
    <scope>NUCLEOTIDE SEQUENCE [LARGE SCALE GENOMIC DNA]</scope>
    <source>
        <strain evidence="3">CGMCC 1.10131</strain>
    </source>
</reference>
<protein>
    <submittedName>
        <fullName evidence="2">Uncharacterized protein</fullName>
    </submittedName>
</protein>
<keyword evidence="3" id="KW-1185">Reference proteome</keyword>
<sequence>MKYMVIAKLFITTLMALSNQAYANHLDEQQDFLVQSILNTPFTAVVTNTQVTKLTSNPDEGDIYLLNADVQEIITGKAETNISYRIFVEFGEDVLVNKEPVIISLCEDDNGYYWPGVGAEFPVTAALLTVAHQAAKTKTMSNLDKAKSHCN</sequence>